<dbReference type="AlphaFoldDB" id="A0AAW9CMW2"/>
<sequence length="43" mass="4298">MIGAAPEIGAARLGFGCVAPVCRFIDSPAGGEGAPHHAAPRIR</sequence>
<accession>A0AAW9CMW2</accession>
<reference evidence="1" key="1">
    <citation type="submission" date="2018-08" db="EMBL/GenBank/DDBJ databases">
        <title>Identification of Burkholderia cepacia strains that express a Burkholderia pseudomallei-like capsular polysaccharide.</title>
        <authorList>
            <person name="Burtnick M.N."/>
            <person name="Vongsouvath M."/>
            <person name="Newton P."/>
            <person name="Wuthiekanun V."/>
            <person name="Limmathurotsakul D."/>
            <person name="Brett P.J."/>
            <person name="Chantratita N."/>
            <person name="Dance D.A."/>
        </authorList>
    </citation>
    <scope>NUCLEOTIDE SEQUENCE</scope>
    <source>
        <strain evidence="1">SBXCC001</strain>
    </source>
</reference>
<proteinExistence type="predicted"/>
<evidence type="ECO:0000313" key="2">
    <source>
        <dbReference type="Proteomes" id="UP001272137"/>
    </source>
</evidence>
<comment type="caution">
    <text evidence="1">The sequence shown here is derived from an EMBL/GenBank/DDBJ whole genome shotgun (WGS) entry which is preliminary data.</text>
</comment>
<name>A0AAW9CMW2_BURTH</name>
<dbReference type="EMBL" id="QXCT01000001">
    <property type="protein sequence ID" value="MDW9251985.1"/>
    <property type="molecule type" value="Genomic_DNA"/>
</dbReference>
<dbReference type="Proteomes" id="UP001272137">
    <property type="component" value="Unassembled WGS sequence"/>
</dbReference>
<protein>
    <submittedName>
        <fullName evidence="1">Uncharacterized protein</fullName>
    </submittedName>
</protein>
<gene>
    <name evidence="1" type="ORF">C7S16_4589</name>
</gene>
<organism evidence="1 2">
    <name type="scientific">Burkholderia thailandensis</name>
    <dbReference type="NCBI Taxonomy" id="57975"/>
    <lineage>
        <taxon>Bacteria</taxon>
        <taxon>Pseudomonadati</taxon>
        <taxon>Pseudomonadota</taxon>
        <taxon>Betaproteobacteria</taxon>
        <taxon>Burkholderiales</taxon>
        <taxon>Burkholderiaceae</taxon>
        <taxon>Burkholderia</taxon>
        <taxon>pseudomallei group</taxon>
    </lineage>
</organism>
<evidence type="ECO:0000313" key="1">
    <source>
        <dbReference type="EMBL" id="MDW9251985.1"/>
    </source>
</evidence>